<feature type="non-terminal residue" evidence="2">
    <location>
        <position position="1"/>
    </location>
</feature>
<proteinExistence type="predicted"/>
<accession>A0A8J2NWS7</accession>
<dbReference type="AlphaFoldDB" id="A0A8J2NWS7"/>
<protein>
    <submittedName>
        <fullName evidence="2">Uncharacterized protein</fullName>
    </submittedName>
</protein>
<evidence type="ECO:0000313" key="2">
    <source>
        <dbReference type="EMBL" id="CAG7721457.1"/>
    </source>
</evidence>
<name>A0A8J2NWS7_9HEXA</name>
<dbReference type="EMBL" id="CAJVCH010079708">
    <property type="protein sequence ID" value="CAG7721457.1"/>
    <property type="molecule type" value="Genomic_DNA"/>
</dbReference>
<evidence type="ECO:0000313" key="3">
    <source>
        <dbReference type="Proteomes" id="UP000708208"/>
    </source>
</evidence>
<organism evidence="2 3">
    <name type="scientific">Allacma fusca</name>
    <dbReference type="NCBI Taxonomy" id="39272"/>
    <lineage>
        <taxon>Eukaryota</taxon>
        <taxon>Metazoa</taxon>
        <taxon>Ecdysozoa</taxon>
        <taxon>Arthropoda</taxon>
        <taxon>Hexapoda</taxon>
        <taxon>Collembola</taxon>
        <taxon>Symphypleona</taxon>
        <taxon>Sminthuridae</taxon>
        <taxon>Allacma</taxon>
    </lineage>
</organism>
<feature type="compositionally biased region" description="Basic and acidic residues" evidence="1">
    <location>
        <begin position="26"/>
        <end position="36"/>
    </location>
</feature>
<keyword evidence="3" id="KW-1185">Reference proteome</keyword>
<gene>
    <name evidence="2" type="ORF">AFUS01_LOCUS10671</name>
</gene>
<feature type="compositionally biased region" description="Gly residues" evidence="1">
    <location>
        <begin position="1"/>
        <end position="12"/>
    </location>
</feature>
<dbReference type="Proteomes" id="UP000708208">
    <property type="component" value="Unassembled WGS sequence"/>
</dbReference>
<comment type="caution">
    <text evidence="2">The sequence shown here is derived from an EMBL/GenBank/DDBJ whole genome shotgun (WGS) entry which is preliminary data.</text>
</comment>
<sequence length="102" mass="11975">MKPNGVGRGNRNGGPPQWTNGHGHIHTNERPARPEERLSTLSMYWTEERNNEANKLTTQYTKLRRHCLERGIIWEDPDFLPSYKLLPKSKKSSYPIVWLRPH</sequence>
<reference evidence="2" key="1">
    <citation type="submission" date="2021-06" db="EMBL/GenBank/DDBJ databases">
        <authorList>
            <person name="Hodson N. C."/>
            <person name="Mongue J. A."/>
            <person name="Jaron S. K."/>
        </authorList>
    </citation>
    <scope>NUCLEOTIDE SEQUENCE</scope>
</reference>
<dbReference type="OrthoDB" id="424753at2759"/>
<feature type="region of interest" description="Disordered" evidence="1">
    <location>
        <begin position="1"/>
        <end position="36"/>
    </location>
</feature>
<evidence type="ECO:0000256" key="1">
    <source>
        <dbReference type="SAM" id="MobiDB-lite"/>
    </source>
</evidence>